<feature type="transmembrane region" description="Helical" evidence="4">
    <location>
        <begin position="134"/>
        <end position="155"/>
    </location>
</feature>
<keyword evidence="4" id="KW-1133">Transmembrane helix</keyword>
<organism evidence="6">
    <name type="scientific">viral metagenome</name>
    <dbReference type="NCBI Taxonomy" id="1070528"/>
    <lineage>
        <taxon>unclassified sequences</taxon>
        <taxon>metagenomes</taxon>
        <taxon>organismal metagenomes</taxon>
    </lineage>
</organism>
<keyword evidence="4" id="KW-0472">Membrane</keyword>
<keyword evidence="4" id="KW-0812">Transmembrane</keyword>
<sequence>MTSKKYKFNKFKLPIQFDKKVKSIEKATIDELDIIDGEDPIYPTIFEMKTEYQKLNLESIAKYYTTNKKYIKQTSKLLKSSFSKTPESSEIMELMKDVETETGFIDKYNYVDWESLKFLNNNSKFLQALSLYELSSPVLSLALPVILLIVPFFIIRLQGYSMNFTTYYDVLKKVLKNHSIGQIFSFNEASLDKRIFMIISLLFYFVQVYYNFQSCKKFIHNFKLIHQKITIVEKYLTETKSVILNTIKKLENYSEYSAFKQDLDLTLENIERLLKRYSKITQCSYKIHKVSEIGHIMKCFYEIYNEDWVIETINYSMHLNSYIDTMNHIHSLYKSNKINKCNISKNKISMKNAYYPTYIDRDPIKNNIKVDKNVIITGPNASGKTTLLKTTFINLLFSQQFGVGFYEKANIQVFDNFKCYINIPDTSGRDSLFQAEARRCKNIIDNIVNNDTKSFCIFDELFSGTNPYEAIGAASGFLDYLNTHKNITYMITTHFLDLCKNMDDDNQCKNICMGVNANNSKIEYTYKINDGISNVKGALHVLKELNYPQIIIDRAESILDNLSL</sequence>
<dbReference type="InterPro" id="IPR000432">
    <property type="entry name" value="DNA_mismatch_repair_MutS_C"/>
</dbReference>
<dbReference type="PANTHER" id="PTHR11361:SF99">
    <property type="entry name" value="DNA MISMATCH REPAIR PROTEIN"/>
    <property type="match status" value="1"/>
</dbReference>
<evidence type="ECO:0000256" key="2">
    <source>
        <dbReference type="ARBA" id="ARBA00022840"/>
    </source>
</evidence>
<dbReference type="AlphaFoldDB" id="A0A6C0JEV7"/>
<dbReference type="PANTHER" id="PTHR11361">
    <property type="entry name" value="DNA MISMATCH REPAIR PROTEIN MUTS FAMILY MEMBER"/>
    <property type="match status" value="1"/>
</dbReference>
<keyword evidence="3" id="KW-0238">DNA-binding</keyword>
<dbReference type="InterPro" id="IPR027417">
    <property type="entry name" value="P-loop_NTPase"/>
</dbReference>
<dbReference type="EMBL" id="MN740368">
    <property type="protein sequence ID" value="QHU03027.1"/>
    <property type="molecule type" value="Genomic_DNA"/>
</dbReference>
<keyword evidence="2" id="KW-0067">ATP-binding</keyword>
<feature type="transmembrane region" description="Helical" evidence="4">
    <location>
        <begin position="195"/>
        <end position="212"/>
    </location>
</feature>
<evidence type="ECO:0000256" key="3">
    <source>
        <dbReference type="ARBA" id="ARBA00023125"/>
    </source>
</evidence>
<name>A0A6C0JEV7_9ZZZZ</name>
<protein>
    <recommendedName>
        <fullName evidence="5">DNA mismatch repair proteins mutS family domain-containing protein</fullName>
    </recommendedName>
</protein>
<evidence type="ECO:0000256" key="1">
    <source>
        <dbReference type="ARBA" id="ARBA00022741"/>
    </source>
</evidence>
<dbReference type="GO" id="GO:0005829">
    <property type="term" value="C:cytosol"/>
    <property type="evidence" value="ECO:0007669"/>
    <property type="project" value="TreeGrafter"/>
</dbReference>
<feature type="domain" description="DNA mismatch repair proteins mutS family" evidence="5">
    <location>
        <begin position="371"/>
        <end position="560"/>
    </location>
</feature>
<accession>A0A6C0JEV7</accession>
<evidence type="ECO:0000313" key="6">
    <source>
        <dbReference type="EMBL" id="QHU03027.1"/>
    </source>
</evidence>
<dbReference type="GO" id="GO:0005524">
    <property type="term" value="F:ATP binding"/>
    <property type="evidence" value="ECO:0007669"/>
    <property type="project" value="UniProtKB-KW"/>
</dbReference>
<dbReference type="GO" id="GO:0030983">
    <property type="term" value="F:mismatched DNA binding"/>
    <property type="evidence" value="ECO:0007669"/>
    <property type="project" value="InterPro"/>
</dbReference>
<dbReference type="Gene3D" id="3.40.50.300">
    <property type="entry name" value="P-loop containing nucleotide triphosphate hydrolases"/>
    <property type="match status" value="1"/>
</dbReference>
<reference evidence="6" key="1">
    <citation type="journal article" date="2020" name="Nature">
        <title>Giant virus diversity and host interactions through global metagenomics.</title>
        <authorList>
            <person name="Schulz F."/>
            <person name="Roux S."/>
            <person name="Paez-Espino D."/>
            <person name="Jungbluth S."/>
            <person name="Walsh D.A."/>
            <person name="Denef V.J."/>
            <person name="McMahon K.D."/>
            <person name="Konstantinidis K.T."/>
            <person name="Eloe-Fadrosh E.A."/>
            <person name="Kyrpides N.C."/>
            <person name="Woyke T."/>
        </authorList>
    </citation>
    <scope>NUCLEOTIDE SEQUENCE</scope>
    <source>
        <strain evidence="6">GVMAG-M-3300025890-48</strain>
    </source>
</reference>
<dbReference type="Pfam" id="PF00488">
    <property type="entry name" value="MutS_V"/>
    <property type="match status" value="1"/>
</dbReference>
<dbReference type="SUPFAM" id="SSF52540">
    <property type="entry name" value="P-loop containing nucleoside triphosphate hydrolases"/>
    <property type="match status" value="1"/>
</dbReference>
<dbReference type="GO" id="GO:0006298">
    <property type="term" value="P:mismatch repair"/>
    <property type="evidence" value="ECO:0007669"/>
    <property type="project" value="InterPro"/>
</dbReference>
<dbReference type="GO" id="GO:0140664">
    <property type="term" value="F:ATP-dependent DNA damage sensor activity"/>
    <property type="evidence" value="ECO:0007669"/>
    <property type="project" value="InterPro"/>
</dbReference>
<evidence type="ECO:0000259" key="5">
    <source>
        <dbReference type="SMART" id="SM00534"/>
    </source>
</evidence>
<proteinExistence type="predicted"/>
<dbReference type="InterPro" id="IPR045076">
    <property type="entry name" value="MutS"/>
</dbReference>
<dbReference type="SMART" id="SM00534">
    <property type="entry name" value="MUTSac"/>
    <property type="match status" value="1"/>
</dbReference>
<keyword evidence="1" id="KW-0547">Nucleotide-binding</keyword>
<evidence type="ECO:0000256" key="4">
    <source>
        <dbReference type="SAM" id="Phobius"/>
    </source>
</evidence>